<organism evidence="2">
    <name type="scientific">uncultured archaeon MedDCM-OCT-S09-C50</name>
    <dbReference type="NCBI Taxonomy" id="743102"/>
    <lineage>
        <taxon>Archaea</taxon>
        <taxon>environmental samples</taxon>
    </lineage>
</organism>
<name>D6PC66_9ARCH</name>
<feature type="compositionally biased region" description="Basic and acidic residues" evidence="1">
    <location>
        <begin position="57"/>
        <end position="75"/>
    </location>
</feature>
<protein>
    <submittedName>
        <fullName evidence="2">Uncharacterized protein</fullName>
    </submittedName>
</protein>
<evidence type="ECO:0000313" key="2">
    <source>
        <dbReference type="EMBL" id="ADD93317.1"/>
    </source>
</evidence>
<sequence>MQNGRFWGIEFVGQRVIPGRLVKNRLGCGQKQEEDEEEQKPHATMVGLREAICFVEEQRDSKVSSKEKEKRKQQGEDEEPQGKLLKHAKHVGAEQGCNKNQALRA</sequence>
<evidence type="ECO:0000256" key="1">
    <source>
        <dbReference type="SAM" id="MobiDB-lite"/>
    </source>
</evidence>
<feature type="region of interest" description="Disordered" evidence="1">
    <location>
        <begin position="57"/>
        <end position="105"/>
    </location>
</feature>
<dbReference type="AlphaFoldDB" id="D6PC66"/>
<accession>D6PC66</accession>
<dbReference type="EMBL" id="GU942976">
    <property type="protein sequence ID" value="ADD93317.1"/>
    <property type="molecule type" value="Genomic_DNA"/>
</dbReference>
<reference evidence="2" key="1">
    <citation type="journal article" date="2010" name="ISME J.">
        <title>Metagenome of the Mediterranean deep chlorophyll maximum studied by direct and fosmid library 454 pyrosequencing.</title>
        <authorList>
            <person name="Ghai R."/>
            <person name="Martin-Cuadrado A.B."/>
            <person name="Molto A.G."/>
            <person name="Heredia I.G."/>
            <person name="Cabrera R."/>
            <person name="Martin J."/>
            <person name="Verdu M."/>
            <person name="Deschamps P."/>
            <person name="Moreira D."/>
            <person name="Lopez-Garcia P."/>
            <person name="Mira A."/>
            <person name="Rodriguez-Valera F."/>
        </authorList>
    </citation>
    <scope>NUCLEOTIDE SEQUENCE</scope>
</reference>
<proteinExistence type="predicted"/>